<dbReference type="EMBL" id="CAUJNA010001014">
    <property type="protein sequence ID" value="CAJ1383445.1"/>
    <property type="molecule type" value="Genomic_DNA"/>
</dbReference>
<evidence type="ECO:0000313" key="1">
    <source>
        <dbReference type="EMBL" id="CAJ1383445.1"/>
    </source>
</evidence>
<protein>
    <submittedName>
        <fullName evidence="1">Uncharacterized protein</fullName>
    </submittedName>
</protein>
<sequence>MFSRVPGSVPALGAGAAIGGFVLDAWKRRQEEQDRARMVNRVIHSSFHAFQPKVEIPREQVQVTMKRLLDLDDRSPVLIWGNHLAGKSFALFKAFEQAGFREGIVHVQLHSDKHMAGEKLCQELGALGDVEAKEALKQAAKTLSRRPIIVLEIPREVSDMAVVRSCSGFAKTWGYDAELAKVIVLASSASMALSFDADAREVRFQIQPLSEEECQQEEVQTFLKHHGGAVAVEHKSELLHLSGGNVGKLEDLAQALRTKTFEEVRLETISAQEEEILRFFGIDAQGGFGPKEVPAAKEVARRVADAPFEQCVRSVDFADRFTSKDLAQAVKARGAHCIYVKATTKAAERFCAASPSVHALLKNTKPKRRGGGSADLRFLFKARAAAAKQARKNQQEFEEQDQEAHVLEAPPLPVSPQIFRQARIVDEKKRFKVKRRGYQAQIVKSVPRAKEIATKCLQLARQGRRKKVVEKLKERLKAS</sequence>
<keyword evidence="2" id="KW-1185">Reference proteome</keyword>
<gene>
    <name evidence="1" type="ORF">EVOR1521_LOCUS10563</name>
</gene>
<name>A0AA36MRX8_9DINO</name>
<accession>A0AA36MRX8</accession>
<dbReference type="AlphaFoldDB" id="A0AA36MRX8"/>
<proteinExistence type="predicted"/>
<organism evidence="1 2">
    <name type="scientific">Effrenium voratum</name>
    <dbReference type="NCBI Taxonomy" id="2562239"/>
    <lineage>
        <taxon>Eukaryota</taxon>
        <taxon>Sar</taxon>
        <taxon>Alveolata</taxon>
        <taxon>Dinophyceae</taxon>
        <taxon>Suessiales</taxon>
        <taxon>Symbiodiniaceae</taxon>
        <taxon>Effrenium</taxon>
    </lineage>
</organism>
<comment type="caution">
    <text evidence="1">The sequence shown here is derived from an EMBL/GenBank/DDBJ whole genome shotgun (WGS) entry which is preliminary data.</text>
</comment>
<reference evidence="1" key="1">
    <citation type="submission" date="2023-08" db="EMBL/GenBank/DDBJ databases">
        <authorList>
            <person name="Chen Y."/>
            <person name="Shah S."/>
            <person name="Dougan E. K."/>
            <person name="Thang M."/>
            <person name="Chan C."/>
        </authorList>
    </citation>
    <scope>NUCLEOTIDE SEQUENCE</scope>
</reference>
<dbReference type="Proteomes" id="UP001178507">
    <property type="component" value="Unassembled WGS sequence"/>
</dbReference>
<evidence type="ECO:0000313" key="2">
    <source>
        <dbReference type="Proteomes" id="UP001178507"/>
    </source>
</evidence>